<dbReference type="InterPro" id="IPR055428">
    <property type="entry name" value="TRAPPC13_C"/>
</dbReference>
<evidence type="ECO:0000259" key="2">
    <source>
        <dbReference type="Pfam" id="PF06159"/>
    </source>
</evidence>
<feature type="domain" description="Trafficking protein particle complex subunit 13 C-terminal" evidence="3">
    <location>
        <begin position="329"/>
        <end position="428"/>
    </location>
</feature>
<dbReference type="Pfam" id="PF23647">
    <property type="entry name" value="TRAPPC13_M"/>
    <property type="match status" value="1"/>
</dbReference>
<dbReference type="InterPro" id="IPR055429">
    <property type="entry name" value="TRAPPC13_M"/>
</dbReference>
<feature type="domain" description="Trafficking protein particle complex subunit 13 middle" evidence="4">
    <location>
        <begin position="187"/>
        <end position="311"/>
    </location>
</feature>
<dbReference type="Pfam" id="PF06159">
    <property type="entry name" value="TRAPPC13_N"/>
    <property type="match status" value="1"/>
</dbReference>
<dbReference type="PANTHER" id="PTHR13134:SF3">
    <property type="entry name" value="TRAFFICKING PROTEIN PARTICLE COMPLEX SUBUNIT 13"/>
    <property type="match status" value="1"/>
</dbReference>
<dbReference type="EMBL" id="JALJOR010000009">
    <property type="protein sequence ID" value="KAK9811919.1"/>
    <property type="molecule type" value="Genomic_DNA"/>
</dbReference>
<evidence type="ECO:0000313" key="5">
    <source>
        <dbReference type="EMBL" id="KAK9811919.1"/>
    </source>
</evidence>
<evidence type="ECO:0000259" key="4">
    <source>
        <dbReference type="Pfam" id="PF23647"/>
    </source>
</evidence>
<keyword evidence="6" id="KW-1185">Reference proteome</keyword>
<accession>A0AAW1PVG3</accession>
<dbReference type="InterPro" id="IPR055427">
    <property type="entry name" value="TRAPPC13_N"/>
</dbReference>
<comment type="similarity">
    <text evidence="1">Belongs to the TRAPPC13 family.</text>
</comment>
<dbReference type="PANTHER" id="PTHR13134">
    <property type="entry name" value="TRAFFICKING PROTEIN PARTICLE COMPLEX SUBUNIT 13"/>
    <property type="match status" value="1"/>
</dbReference>
<dbReference type="InterPro" id="IPR010378">
    <property type="entry name" value="TRAPPC13"/>
</dbReference>
<dbReference type="Pfam" id="PF23643">
    <property type="entry name" value="TRAPPC13_C"/>
    <property type="match status" value="1"/>
</dbReference>
<evidence type="ECO:0000313" key="6">
    <source>
        <dbReference type="Proteomes" id="UP001489004"/>
    </source>
</evidence>
<protein>
    <recommendedName>
        <fullName evidence="7">Trafficking protein particle complex subunit 13</fullName>
    </recommendedName>
</protein>
<reference evidence="5 6" key="1">
    <citation type="journal article" date="2024" name="Nat. Commun.">
        <title>Phylogenomics reveals the evolutionary origins of lichenization in chlorophyte algae.</title>
        <authorList>
            <person name="Puginier C."/>
            <person name="Libourel C."/>
            <person name="Otte J."/>
            <person name="Skaloud P."/>
            <person name="Haon M."/>
            <person name="Grisel S."/>
            <person name="Petersen M."/>
            <person name="Berrin J.G."/>
            <person name="Delaux P.M."/>
            <person name="Dal Grande F."/>
            <person name="Keller J."/>
        </authorList>
    </citation>
    <scope>NUCLEOTIDE SEQUENCE [LARGE SCALE GENOMIC DNA]</scope>
    <source>
        <strain evidence="5 6">SAG 2043</strain>
    </source>
</reference>
<name>A0AAW1PVG3_9CHLO</name>
<comment type="caution">
    <text evidence="5">The sequence shown here is derived from an EMBL/GenBank/DDBJ whole genome shotgun (WGS) entry which is preliminary data.</text>
</comment>
<organism evidence="5 6">
    <name type="scientific">[Myrmecia] bisecta</name>
    <dbReference type="NCBI Taxonomy" id="41462"/>
    <lineage>
        <taxon>Eukaryota</taxon>
        <taxon>Viridiplantae</taxon>
        <taxon>Chlorophyta</taxon>
        <taxon>core chlorophytes</taxon>
        <taxon>Trebouxiophyceae</taxon>
        <taxon>Trebouxiales</taxon>
        <taxon>Trebouxiaceae</taxon>
        <taxon>Myrmecia</taxon>
    </lineage>
</organism>
<sequence length="440" mass="47553">MAQPAHALEFRVIRLCKPNLHTALPLRFNLTEDLTADYVDLGGGALPSADLLSSAAGSSFADRVQLSDAMDASGLDGYMEVPQSFGTIYLGETFCSYVSLGNCTDLGVTLVGIKAELQTERAKAVLFDNTTSPLPVMLPSGRHDFIIKHDVKEIGAHTLVCSTVYTAADGERKYLPRYFKFVANNPLSVRTKTRVVGDDIFMEACVDNATKGPLMLEYVRFDAAAAFTATPLDVREAMPAEDPSTNPWGAYINSVQMIAPNSGAANFLYHLRRAAAPGIRKIDVGSAALGKLEIKWRGPMGEVGRLQTQQIMGAPTARKEVELKLLSLPARIMLEQPFEAVLTVQSNVERRVGPLLLHLAPPLGADAQNAQKASDGNLLVQGVRSVVVDELAPFGEQQVRMVLLPVASGVQRITGVTLVDEREGKPYDSLLPTDLLVQSH</sequence>
<evidence type="ECO:0000256" key="1">
    <source>
        <dbReference type="ARBA" id="ARBA00010785"/>
    </source>
</evidence>
<dbReference type="AlphaFoldDB" id="A0AAW1PVG3"/>
<dbReference type="Proteomes" id="UP001489004">
    <property type="component" value="Unassembled WGS sequence"/>
</dbReference>
<gene>
    <name evidence="5" type="ORF">WJX72_012399</name>
</gene>
<evidence type="ECO:0008006" key="7">
    <source>
        <dbReference type="Google" id="ProtNLM"/>
    </source>
</evidence>
<dbReference type="GO" id="GO:1990072">
    <property type="term" value="C:TRAPPIII protein complex"/>
    <property type="evidence" value="ECO:0007669"/>
    <property type="project" value="TreeGrafter"/>
</dbReference>
<proteinExistence type="inferred from homology"/>
<evidence type="ECO:0000259" key="3">
    <source>
        <dbReference type="Pfam" id="PF23643"/>
    </source>
</evidence>
<feature type="domain" description="Trafficking protein particle complex subunit 13 N-terminal" evidence="2">
    <location>
        <begin position="6"/>
        <end position="183"/>
    </location>
</feature>